<feature type="transmembrane region" description="Helical" evidence="1">
    <location>
        <begin position="95"/>
        <end position="117"/>
    </location>
</feature>
<evidence type="ECO:0000256" key="1">
    <source>
        <dbReference type="SAM" id="Phobius"/>
    </source>
</evidence>
<evidence type="ECO:0000313" key="2">
    <source>
        <dbReference type="EMBL" id="QPI48035.1"/>
    </source>
</evidence>
<keyword evidence="3" id="KW-1185">Reference proteome</keyword>
<keyword evidence="1" id="KW-0812">Transmembrane</keyword>
<proteinExistence type="predicted"/>
<dbReference type="RefSeq" id="WP_206087677.1">
    <property type="nucleotide sequence ID" value="NZ_CP065053.1"/>
</dbReference>
<name>A0AA49A6Z6_9BURK</name>
<keyword evidence="1" id="KW-0472">Membrane</keyword>
<protein>
    <submittedName>
        <fullName evidence="2">Uncharacterized protein</fullName>
    </submittedName>
</protein>
<accession>A0AA49A6Z6</accession>
<gene>
    <name evidence="2" type="ORF">IV454_21075</name>
</gene>
<dbReference type="EMBL" id="CP065053">
    <property type="protein sequence ID" value="QPI48035.1"/>
    <property type="molecule type" value="Genomic_DNA"/>
</dbReference>
<feature type="transmembrane region" description="Helical" evidence="1">
    <location>
        <begin position="64"/>
        <end position="83"/>
    </location>
</feature>
<sequence length="166" mass="17926">MTSPYSAPASTFVNEAITAGSLRWHGAFYFAFLPTVFTIVAQCSEIYSASRYGLILWHLKMLEPLLYCAPFCLLMGATGYTVAIRCLSGTISRTLLAGCVTGAGWVLVTIVVGNTIAQLTGATPITVDRVIRMLVVISVIFVPLAVVLCIFTRRRGVRLGFVISQA</sequence>
<evidence type="ECO:0000313" key="3">
    <source>
        <dbReference type="Proteomes" id="UP000662888"/>
    </source>
</evidence>
<reference evidence="2 3" key="1">
    <citation type="submission" date="2020-11" db="EMBL/GenBank/DDBJ databases">
        <authorList>
            <person name="Sun Q."/>
        </authorList>
    </citation>
    <scope>NUCLEOTIDE SEQUENCE [LARGE SCALE GENOMIC DNA]</scope>
    <source>
        <strain evidence="2 3">P8398</strain>
    </source>
</reference>
<keyword evidence="1" id="KW-1133">Transmembrane helix</keyword>
<dbReference type="Proteomes" id="UP000662888">
    <property type="component" value="Chromosome"/>
</dbReference>
<feature type="transmembrane region" description="Helical" evidence="1">
    <location>
        <begin position="129"/>
        <end position="151"/>
    </location>
</feature>
<organism evidence="2 3">
    <name type="scientific">Massilia antarctica</name>
    <dbReference type="NCBI Taxonomy" id="2765360"/>
    <lineage>
        <taxon>Bacteria</taxon>
        <taxon>Pseudomonadati</taxon>
        <taxon>Pseudomonadota</taxon>
        <taxon>Betaproteobacteria</taxon>
        <taxon>Burkholderiales</taxon>
        <taxon>Oxalobacteraceae</taxon>
        <taxon>Telluria group</taxon>
        <taxon>Massilia</taxon>
    </lineage>
</organism>